<proteinExistence type="predicted"/>
<name>A0A392VAK1_9FABA</name>
<sequence>MLQEAGTGRVTTGNGNRGFAAMDSTSKACDLVGKESILLVAMDTSSKVLDRSRRHDINQS</sequence>
<dbReference type="EMBL" id="LXQA011113226">
    <property type="protein sequence ID" value="MCI85346.1"/>
    <property type="molecule type" value="Genomic_DNA"/>
</dbReference>
<protein>
    <submittedName>
        <fullName evidence="1">Uncharacterized protein</fullName>
    </submittedName>
</protein>
<accession>A0A392VAK1</accession>
<keyword evidence="2" id="KW-1185">Reference proteome</keyword>
<feature type="non-terminal residue" evidence="1">
    <location>
        <position position="60"/>
    </location>
</feature>
<reference evidence="1 2" key="1">
    <citation type="journal article" date="2018" name="Front. Plant Sci.">
        <title>Red Clover (Trifolium pratense) and Zigzag Clover (T. medium) - A Picture of Genomic Similarities and Differences.</title>
        <authorList>
            <person name="Dluhosova J."/>
            <person name="Istvanek J."/>
            <person name="Nedelnik J."/>
            <person name="Repkova J."/>
        </authorList>
    </citation>
    <scope>NUCLEOTIDE SEQUENCE [LARGE SCALE GENOMIC DNA]</scope>
    <source>
        <strain evidence="2">cv. 10/8</strain>
        <tissue evidence="1">Leaf</tissue>
    </source>
</reference>
<dbReference type="Proteomes" id="UP000265520">
    <property type="component" value="Unassembled WGS sequence"/>
</dbReference>
<evidence type="ECO:0000313" key="1">
    <source>
        <dbReference type="EMBL" id="MCI85346.1"/>
    </source>
</evidence>
<comment type="caution">
    <text evidence="1">The sequence shown here is derived from an EMBL/GenBank/DDBJ whole genome shotgun (WGS) entry which is preliminary data.</text>
</comment>
<organism evidence="1 2">
    <name type="scientific">Trifolium medium</name>
    <dbReference type="NCBI Taxonomy" id="97028"/>
    <lineage>
        <taxon>Eukaryota</taxon>
        <taxon>Viridiplantae</taxon>
        <taxon>Streptophyta</taxon>
        <taxon>Embryophyta</taxon>
        <taxon>Tracheophyta</taxon>
        <taxon>Spermatophyta</taxon>
        <taxon>Magnoliopsida</taxon>
        <taxon>eudicotyledons</taxon>
        <taxon>Gunneridae</taxon>
        <taxon>Pentapetalae</taxon>
        <taxon>rosids</taxon>
        <taxon>fabids</taxon>
        <taxon>Fabales</taxon>
        <taxon>Fabaceae</taxon>
        <taxon>Papilionoideae</taxon>
        <taxon>50 kb inversion clade</taxon>
        <taxon>NPAAA clade</taxon>
        <taxon>Hologalegina</taxon>
        <taxon>IRL clade</taxon>
        <taxon>Trifolieae</taxon>
        <taxon>Trifolium</taxon>
    </lineage>
</organism>
<dbReference type="AlphaFoldDB" id="A0A392VAK1"/>
<evidence type="ECO:0000313" key="2">
    <source>
        <dbReference type="Proteomes" id="UP000265520"/>
    </source>
</evidence>